<dbReference type="InterPro" id="IPR050491">
    <property type="entry name" value="AmpC-like"/>
</dbReference>
<dbReference type="OrthoDB" id="9797709at2"/>
<dbReference type="InterPro" id="IPR001466">
    <property type="entry name" value="Beta-lactam-related"/>
</dbReference>
<evidence type="ECO:0000313" key="4">
    <source>
        <dbReference type="Proteomes" id="UP000251402"/>
    </source>
</evidence>
<organism evidence="3 4">
    <name type="scientific">Mucilaginibacter rubeus</name>
    <dbReference type="NCBI Taxonomy" id="2027860"/>
    <lineage>
        <taxon>Bacteria</taxon>
        <taxon>Pseudomonadati</taxon>
        <taxon>Bacteroidota</taxon>
        <taxon>Sphingobacteriia</taxon>
        <taxon>Sphingobacteriales</taxon>
        <taxon>Sphingobacteriaceae</taxon>
        <taxon>Mucilaginibacter</taxon>
    </lineage>
</organism>
<dbReference type="InterPro" id="IPR021860">
    <property type="entry name" value="Peptidase_S12_Pab87-rel_C"/>
</dbReference>
<dbReference type="Pfam" id="PF11954">
    <property type="entry name" value="DUF3471"/>
    <property type="match status" value="1"/>
</dbReference>
<evidence type="ECO:0000259" key="2">
    <source>
        <dbReference type="Pfam" id="PF11954"/>
    </source>
</evidence>
<dbReference type="PANTHER" id="PTHR46825:SF12">
    <property type="entry name" value="PENICILLIN-BINDING PROTEIN 4"/>
    <property type="match status" value="1"/>
</dbReference>
<evidence type="ECO:0000259" key="1">
    <source>
        <dbReference type="Pfam" id="PF00144"/>
    </source>
</evidence>
<protein>
    <submittedName>
        <fullName evidence="3">Serine hydrolase</fullName>
    </submittedName>
</protein>
<dbReference type="KEGG" id="mrub:DEO27_025580"/>
<dbReference type="EMBL" id="CP043450">
    <property type="protein sequence ID" value="QEM13236.1"/>
    <property type="molecule type" value="Genomic_DNA"/>
</dbReference>
<dbReference type="Proteomes" id="UP000251402">
    <property type="component" value="Chromosome"/>
</dbReference>
<feature type="domain" description="Peptidase S12 Pab87-related C-terminal" evidence="2">
    <location>
        <begin position="414"/>
        <end position="488"/>
    </location>
</feature>
<dbReference type="Gene3D" id="3.40.710.10">
    <property type="entry name" value="DD-peptidase/beta-lactamase superfamily"/>
    <property type="match status" value="1"/>
</dbReference>
<gene>
    <name evidence="3" type="ORF">DEO27_025580</name>
</gene>
<dbReference type="GO" id="GO:0016787">
    <property type="term" value="F:hydrolase activity"/>
    <property type="evidence" value="ECO:0007669"/>
    <property type="project" value="UniProtKB-KW"/>
</dbReference>
<sequence length="503" mass="55253">MLNSNLAYISRCKHGFKTQPMKILSKSLILPLLLFIQLSVLAQNNTQDKIKQVENGLVGNIQIEGEQPGNLLNRMAYYKIPGLSIAIIQNYKIAWAKGYGMANDSAKIPVTAKTLFQAASISKSLNSVGVLKLVQDKKLDLNTDINVYLKSWKFPYDSVSKGKKITIANLLSHSAGLTVHGFGGYEPGVPLPTIVQVLNGENPANSPAVKSMFEPGLRYEYSGGGTTITQMIVMDITHMPYADYMKKEVLKPLGMTGSTYAQPPYDVDQNLLAVAYSPDGKPKKGNYHIYPEQAAAGLWTNPTDLAKYIIETQLAYEGKSAKVLNQETTKIRLSVHAGNDVGFGAFIDKKDSVLYFSHSGVNEGFRCIYYGSMEGGNGVVVMVNSDNDNVIPELINSVAKVYNFKGLFHSNIKKVASVPAEVLKSYAGKFYIGPPRTLTISEDGGKLYALAAGEGKRELYPQSNNRFFMKDLPYELEFNKDADGKIHVTLIDGGNKMELKRAE</sequence>
<evidence type="ECO:0000313" key="3">
    <source>
        <dbReference type="EMBL" id="QEM13236.1"/>
    </source>
</evidence>
<feature type="domain" description="Beta-lactamase-related" evidence="1">
    <location>
        <begin position="74"/>
        <end position="389"/>
    </location>
</feature>
<proteinExistence type="predicted"/>
<dbReference type="SUPFAM" id="SSF56601">
    <property type="entry name" value="beta-lactamase/transpeptidase-like"/>
    <property type="match status" value="1"/>
</dbReference>
<name>A0A5C1I5V2_9SPHI</name>
<reference evidence="3" key="1">
    <citation type="submission" date="2019-08" db="EMBL/GenBank/DDBJ databases">
        <title>Comparative genome analysis confer to the adaptation heavy metal polluted environment.</title>
        <authorList>
            <person name="Li Y."/>
        </authorList>
    </citation>
    <scope>NUCLEOTIDE SEQUENCE [LARGE SCALE GENOMIC DNA]</scope>
    <source>
        <strain evidence="3">P1</strain>
    </source>
</reference>
<dbReference type="PANTHER" id="PTHR46825">
    <property type="entry name" value="D-ALANYL-D-ALANINE-CARBOXYPEPTIDASE/ENDOPEPTIDASE AMPH"/>
    <property type="match status" value="1"/>
</dbReference>
<dbReference type="InterPro" id="IPR012338">
    <property type="entry name" value="Beta-lactam/transpept-like"/>
</dbReference>
<dbReference type="AlphaFoldDB" id="A0A5C1I5V2"/>
<dbReference type="Pfam" id="PF00144">
    <property type="entry name" value="Beta-lactamase"/>
    <property type="match status" value="1"/>
</dbReference>
<accession>A0A5C1I5V2</accession>
<keyword evidence="4" id="KW-1185">Reference proteome</keyword>
<keyword evidence="3" id="KW-0378">Hydrolase</keyword>